<feature type="transmembrane region" description="Helical" evidence="1">
    <location>
        <begin position="183"/>
        <end position="199"/>
    </location>
</feature>
<dbReference type="Gene3D" id="1.20.1250.20">
    <property type="entry name" value="MFS general substrate transporter like domains"/>
    <property type="match status" value="1"/>
</dbReference>
<feature type="non-terminal residue" evidence="3">
    <location>
        <position position="225"/>
    </location>
</feature>
<name>A0A382GES8_9ZZZZ</name>
<sequence>MARVETATGIAQERASRRDSNTFVAVMLISAHTMQHVYSRGFLVILPFMMESLGFGMLAAGIMDSIRRMSSGVASVGGGVLTDRFQHLRGHVLAGSIGLMGFGYLIIGLAPSYYVILVALGFAAAAGSIWHPPALGILSQRFPERRGFLISLHRSAGNLGETIAPLAFGLLLAVVAWQALLLGVFPIAFFVAVSIWIFLKKVGGEKQTAVTGEERSLKEQLASVG</sequence>
<feature type="transmembrane region" description="Helical" evidence="1">
    <location>
        <begin position="113"/>
        <end position="138"/>
    </location>
</feature>
<dbReference type="AlphaFoldDB" id="A0A382GES8"/>
<evidence type="ECO:0000256" key="1">
    <source>
        <dbReference type="SAM" id="Phobius"/>
    </source>
</evidence>
<evidence type="ECO:0000313" key="3">
    <source>
        <dbReference type="EMBL" id="SVB73123.1"/>
    </source>
</evidence>
<feature type="transmembrane region" description="Helical" evidence="1">
    <location>
        <begin position="90"/>
        <end position="107"/>
    </location>
</feature>
<dbReference type="InterPro" id="IPR020846">
    <property type="entry name" value="MFS_dom"/>
</dbReference>
<reference evidence="3" key="1">
    <citation type="submission" date="2018-05" db="EMBL/GenBank/DDBJ databases">
        <authorList>
            <person name="Lanie J.A."/>
            <person name="Ng W.-L."/>
            <person name="Kazmierczak K.M."/>
            <person name="Andrzejewski T.M."/>
            <person name="Davidsen T.M."/>
            <person name="Wayne K.J."/>
            <person name="Tettelin H."/>
            <person name="Glass J.I."/>
            <person name="Rusch D."/>
            <person name="Podicherti R."/>
            <person name="Tsui H.-C.T."/>
            <person name="Winkler M.E."/>
        </authorList>
    </citation>
    <scope>NUCLEOTIDE SEQUENCE</scope>
</reference>
<dbReference type="GO" id="GO:0005886">
    <property type="term" value="C:plasma membrane"/>
    <property type="evidence" value="ECO:0007669"/>
    <property type="project" value="TreeGrafter"/>
</dbReference>
<keyword evidence="1" id="KW-0812">Transmembrane</keyword>
<dbReference type="PANTHER" id="PTHR43129:SF1">
    <property type="entry name" value="FOSMIDOMYCIN RESISTANCE PROTEIN"/>
    <property type="match status" value="1"/>
</dbReference>
<protein>
    <recommendedName>
        <fullName evidence="2">Major facilitator superfamily (MFS) profile domain-containing protein</fullName>
    </recommendedName>
</protein>
<dbReference type="Pfam" id="PF07690">
    <property type="entry name" value="MFS_1"/>
    <property type="match status" value="1"/>
</dbReference>
<keyword evidence="1" id="KW-1133">Transmembrane helix</keyword>
<gene>
    <name evidence="3" type="ORF">METZ01_LOCUS225977</name>
</gene>
<dbReference type="SUPFAM" id="SSF103473">
    <property type="entry name" value="MFS general substrate transporter"/>
    <property type="match status" value="1"/>
</dbReference>
<evidence type="ECO:0000259" key="2">
    <source>
        <dbReference type="PROSITE" id="PS50850"/>
    </source>
</evidence>
<dbReference type="PROSITE" id="PS50850">
    <property type="entry name" value="MFS"/>
    <property type="match status" value="1"/>
</dbReference>
<dbReference type="GO" id="GO:0022857">
    <property type="term" value="F:transmembrane transporter activity"/>
    <property type="evidence" value="ECO:0007669"/>
    <property type="project" value="InterPro"/>
</dbReference>
<proteinExistence type="predicted"/>
<accession>A0A382GES8</accession>
<keyword evidence="1" id="KW-0472">Membrane</keyword>
<dbReference type="InterPro" id="IPR011701">
    <property type="entry name" value="MFS"/>
</dbReference>
<dbReference type="PANTHER" id="PTHR43129">
    <property type="entry name" value="FOSMIDOMYCIN RESISTANCE PROTEIN"/>
    <property type="match status" value="1"/>
</dbReference>
<dbReference type="InterPro" id="IPR036259">
    <property type="entry name" value="MFS_trans_sf"/>
</dbReference>
<organism evidence="3">
    <name type="scientific">marine metagenome</name>
    <dbReference type="NCBI Taxonomy" id="408172"/>
    <lineage>
        <taxon>unclassified sequences</taxon>
        <taxon>metagenomes</taxon>
        <taxon>ecological metagenomes</taxon>
    </lineage>
</organism>
<feature type="transmembrane region" description="Helical" evidence="1">
    <location>
        <begin position="44"/>
        <end position="63"/>
    </location>
</feature>
<dbReference type="EMBL" id="UINC01054884">
    <property type="protein sequence ID" value="SVB73123.1"/>
    <property type="molecule type" value="Genomic_DNA"/>
</dbReference>
<feature type="domain" description="Major facilitator superfamily (MFS) profile" evidence="2">
    <location>
        <begin position="24"/>
        <end position="225"/>
    </location>
</feature>